<evidence type="ECO:0000313" key="3">
    <source>
        <dbReference type="Proteomes" id="UP001464891"/>
    </source>
</evidence>
<dbReference type="Pfam" id="PF01063">
    <property type="entry name" value="Aminotran_4"/>
    <property type="match status" value="1"/>
</dbReference>
<name>A0ABV0JFI9_9CYAN</name>
<dbReference type="InterPro" id="IPR001544">
    <property type="entry name" value="Aminotrans_IV"/>
</dbReference>
<dbReference type="PANTHER" id="PTHR42743">
    <property type="entry name" value="AMINO-ACID AMINOTRANSFERASE"/>
    <property type="match status" value="1"/>
</dbReference>
<keyword evidence="3" id="KW-1185">Reference proteome</keyword>
<keyword evidence="2" id="KW-0808">Transferase</keyword>
<evidence type="ECO:0000313" key="2">
    <source>
        <dbReference type="EMBL" id="MEP0819816.1"/>
    </source>
</evidence>
<evidence type="ECO:0000256" key="1">
    <source>
        <dbReference type="ARBA" id="ARBA00009320"/>
    </source>
</evidence>
<organism evidence="2 3">
    <name type="scientific">Trichocoleus desertorum GB2-A4</name>
    <dbReference type="NCBI Taxonomy" id="2933944"/>
    <lineage>
        <taxon>Bacteria</taxon>
        <taxon>Bacillati</taxon>
        <taxon>Cyanobacteriota</taxon>
        <taxon>Cyanophyceae</taxon>
        <taxon>Leptolyngbyales</taxon>
        <taxon>Trichocoleusaceae</taxon>
        <taxon>Trichocoleus</taxon>
    </lineage>
</organism>
<dbReference type="EMBL" id="JAMPKM010000017">
    <property type="protein sequence ID" value="MEP0819816.1"/>
    <property type="molecule type" value="Genomic_DNA"/>
</dbReference>
<dbReference type="Gene3D" id="3.30.470.10">
    <property type="match status" value="1"/>
</dbReference>
<proteinExistence type="inferred from homology"/>
<comment type="caution">
    <text evidence="2">The sequence shown here is derived from an EMBL/GenBank/DDBJ whole genome shotgun (WGS) entry which is preliminary data.</text>
</comment>
<dbReference type="InterPro" id="IPR050571">
    <property type="entry name" value="Class-IV_PLP-Dep_Aminotrnsfr"/>
</dbReference>
<reference evidence="2 3" key="1">
    <citation type="submission" date="2022-04" db="EMBL/GenBank/DDBJ databases">
        <title>Positive selection, recombination, and allopatry shape intraspecific diversity of widespread and dominant cyanobacteria.</title>
        <authorList>
            <person name="Wei J."/>
            <person name="Shu W."/>
            <person name="Hu C."/>
        </authorList>
    </citation>
    <scope>NUCLEOTIDE SEQUENCE [LARGE SCALE GENOMIC DNA]</scope>
    <source>
        <strain evidence="2 3">GB2-A4</strain>
    </source>
</reference>
<sequence>MLNSNSQFFWYAGELVCAASLTLPVDEPGLLYGATVFTTLRVYSQSLEAPLTNWAGHCQRLKRSLRSLDWQAPDWQRVRQGAEALVPYFPVLRITLFPDGREWITGRSLPPNLGDWQRQGIVAWLAESSRFQRSLPIHKTGNYLPTWLARQSAMQKGAQEAILVNQQGDWLETSTGNLWGWLDGEWWTPPLKVGILPGLMRSQLISWLMSQNRTIREEPWCLDLVMEFEAIAYCNSVVEIVPIHGILRRNSQLAYDPFHQGFQQLRGLF</sequence>
<dbReference type="Gene3D" id="3.20.10.10">
    <property type="entry name" value="D-amino Acid Aminotransferase, subunit A, domain 2"/>
    <property type="match status" value="1"/>
</dbReference>
<dbReference type="InterPro" id="IPR036038">
    <property type="entry name" value="Aminotransferase-like"/>
</dbReference>
<dbReference type="InterPro" id="IPR043132">
    <property type="entry name" value="BCAT-like_C"/>
</dbReference>
<dbReference type="Proteomes" id="UP001464891">
    <property type="component" value="Unassembled WGS sequence"/>
</dbReference>
<dbReference type="PANTHER" id="PTHR42743:SF11">
    <property type="entry name" value="AMINODEOXYCHORISMATE LYASE"/>
    <property type="match status" value="1"/>
</dbReference>
<dbReference type="InterPro" id="IPR043131">
    <property type="entry name" value="BCAT-like_N"/>
</dbReference>
<protein>
    <submittedName>
        <fullName evidence="2">Aminotransferase class IV</fullName>
    </submittedName>
</protein>
<dbReference type="RefSeq" id="WP_190432764.1">
    <property type="nucleotide sequence ID" value="NZ_JAMPKM010000017.1"/>
</dbReference>
<accession>A0ABV0JFI9</accession>
<dbReference type="SUPFAM" id="SSF56752">
    <property type="entry name" value="D-aminoacid aminotransferase-like PLP-dependent enzymes"/>
    <property type="match status" value="1"/>
</dbReference>
<gene>
    <name evidence="2" type="ORF">NC998_22195</name>
</gene>
<comment type="similarity">
    <text evidence="1">Belongs to the class-IV pyridoxal-phosphate-dependent aminotransferase family.</text>
</comment>
<dbReference type="GO" id="GO:0008483">
    <property type="term" value="F:transaminase activity"/>
    <property type="evidence" value="ECO:0007669"/>
    <property type="project" value="UniProtKB-KW"/>
</dbReference>
<keyword evidence="2" id="KW-0032">Aminotransferase</keyword>